<reference evidence="1" key="1">
    <citation type="submission" date="2001-08" db="EMBL/GenBank/DDBJ databases">
        <title>Arabidopsis cDNA clones.</title>
        <authorList>
            <person name="Cheuk R."/>
            <person name="Chen H."/>
            <person name="Kim C.J."/>
            <person name="Koesema E."/>
            <person name="Meyers M.C."/>
            <person name="Banh J."/>
            <person name="Bowser L."/>
            <person name="Carninci P."/>
            <person name="Dale J.M."/>
            <person name="Goldsmith A.D."/>
            <person name="Hayashizaki Y."/>
            <person name="Ishida J."/>
            <person name="Jiang P.X."/>
            <person name="Jones T."/>
            <person name="Kamiya A."/>
            <person name="Karlin-Neumann G."/>
            <person name="Kawai J."/>
            <person name="Lam B."/>
            <person name="Lee J.M."/>
            <person name="Lin J."/>
            <person name="Liu S.X."/>
            <person name="Miranda M."/>
            <person name="Narusaka M."/>
            <person name="Nguyen M."/>
            <person name="Onodera C.S."/>
            <person name="Palm C.J."/>
            <person name="Pham P.K."/>
            <person name="Quach H.L."/>
            <person name="Sakurai T."/>
            <person name="Satou M."/>
            <person name="Seki M."/>
            <person name="Southwick A."/>
            <person name="Tang C.C."/>
            <person name="Toriumi M."/>
            <person name="Yamada K."/>
            <person name="Yamamura Y."/>
            <person name="Yu G."/>
            <person name="Yu S."/>
            <person name="Shinozaki K."/>
            <person name="Davis R.W."/>
            <person name="Theologis A."/>
            <person name="Ecker J.R."/>
        </authorList>
    </citation>
    <scope>NUCLEOTIDE SEQUENCE</scope>
</reference>
<accession>Q94EH7</accession>
<sequence>MRRWRRRLRWRRFRRLRLEFGISQDLNNINIPRNRILSSRQMRNVVCDRVSPRRKTTITS</sequence>
<dbReference type="AlphaFoldDB" id="Q94EH7"/>
<organism evidence="1">
    <name type="scientific">Arabidopsis thaliana</name>
    <name type="common">Mouse-ear cress</name>
    <dbReference type="NCBI Taxonomy" id="3702"/>
    <lineage>
        <taxon>Eukaryota</taxon>
        <taxon>Viridiplantae</taxon>
        <taxon>Streptophyta</taxon>
        <taxon>Embryophyta</taxon>
        <taxon>Tracheophyta</taxon>
        <taxon>Spermatophyta</taxon>
        <taxon>Magnoliopsida</taxon>
        <taxon>eudicotyledons</taxon>
        <taxon>Gunneridae</taxon>
        <taxon>Pentapetalae</taxon>
        <taxon>rosids</taxon>
        <taxon>malvids</taxon>
        <taxon>Brassicales</taxon>
        <taxon>Brassicaceae</taxon>
        <taxon>Camelineae</taxon>
        <taxon>Arabidopsis</taxon>
    </lineage>
</organism>
<dbReference type="EMBL" id="AF410312">
    <property type="protein sequence ID" value="AAK95298.1"/>
    <property type="molecule type" value="mRNA"/>
</dbReference>
<proteinExistence type="evidence at transcript level"/>
<evidence type="ECO:0000313" key="1">
    <source>
        <dbReference type="EMBL" id="AAK95298.1"/>
    </source>
</evidence>
<name>Q94EH7_ARATH</name>
<protein>
    <submittedName>
        <fullName evidence="1">At1g27100/T7N9_16</fullName>
    </submittedName>
</protein>